<comment type="caution">
    <text evidence="2">The sequence shown here is derived from an EMBL/GenBank/DDBJ whole genome shotgun (WGS) entry which is preliminary data.</text>
</comment>
<evidence type="ECO:0000313" key="2">
    <source>
        <dbReference type="EMBL" id="RNM00116.1"/>
    </source>
</evidence>
<evidence type="ECO:0000313" key="3">
    <source>
        <dbReference type="Proteomes" id="UP000280698"/>
    </source>
</evidence>
<sequence length="71" mass="8036">MPNGRGGRATAEPASRWRRSGTGRSSRAVRPDRGDVVVARWRRPQGAYTRRPIRDPGWPVSVQEDNAVWPR</sequence>
<dbReference type="EMBL" id="RJLN01000014">
    <property type="protein sequence ID" value="RNM00116.1"/>
    <property type="molecule type" value="Genomic_DNA"/>
</dbReference>
<feature type="region of interest" description="Disordered" evidence="1">
    <location>
        <begin position="46"/>
        <end position="71"/>
    </location>
</feature>
<accession>A0ABX9WK82</accession>
<evidence type="ECO:0000256" key="1">
    <source>
        <dbReference type="SAM" id="MobiDB-lite"/>
    </source>
</evidence>
<gene>
    <name evidence="2" type="ORF">EFE23_07500</name>
</gene>
<protein>
    <submittedName>
        <fullName evidence="2">Uncharacterized protein</fullName>
    </submittedName>
</protein>
<name>A0ABX9WK82_9ACTN</name>
<dbReference type="Proteomes" id="UP000280698">
    <property type="component" value="Unassembled WGS sequence"/>
</dbReference>
<keyword evidence="3" id="KW-1185">Reference proteome</keyword>
<proteinExistence type="predicted"/>
<feature type="region of interest" description="Disordered" evidence="1">
    <location>
        <begin position="1"/>
        <end position="32"/>
    </location>
</feature>
<organism evidence="2 3">
    <name type="scientific">Micromonospora solifontis</name>
    <dbReference type="NCBI Taxonomy" id="2487138"/>
    <lineage>
        <taxon>Bacteria</taxon>
        <taxon>Bacillati</taxon>
        <taxon>Actinomycetota</taxon>
        <taxon>Actinomycetes</taxon>
        <taxon>Micromonosporales</taxon>
        <taxon>Micromonosporaceae</taxon>
        <taxon>Micromonospora</taxon>
    </lineage>
</organism>
<reference evidence="2 3" key="1">
    <citation type="submission" date="2018-11" db="EMBL/GenBank/DDBJ databases">
        <title>Micromonospora sp. PPF5-17, a new actinomycetes isolated from a hot spring soil.</title>
        <authorList>
            <person name="Thawai C."/>
        </authorList>
    </citation>
    <scope>NUCLEOTIDE SEQUENCE [LARGE SCALE GENOMIC DNA]</scope>
    <source>
        <strain evidence="2 3">PPF5-17</strain>
    </source>
</reference>